<dbReference type="PANTHER" id="PTHR45013">
    <property type="entry name" value="NACHT DOMAIN- AND WD REPEAT-CONTAINING PROTEIN 1"/>
    <property type="match status" value="1"/>
</dbReference>
<reference evidence="1" key="3">
    <citation type="submission" date="2025-05" db="UniProtKB">
        <authorList>
            <consortium name="Ensembl"/>
        </authorList>
    </citation>
    <scope>IDENTIFICATION</scope>
    <source>
        <strain evidence="1">C57BL/6J</strain>
    </source>
</reference>
<evidence type="ECO:0000313" key="3">
    <source>
        <dbReference type="Proteomes" id="UP000000589"/>
    </source>
</evidence>
<dbReference type="GeneTree" id="ENSGT00940000161635"/>
<dbReference type="Ensembl" id="ENSMUST00000161557.8">
    <property type="protein sequence ID" value="ENSMUSP00000125470.2"/>
    <property type="gene ID" value="ENSMUSG00000048148.19"/>
</dbReference>
<dbReference type="VEuPathDB" id="HostDB:ENSMUSG00000048148"/>
<keyword evidence="4" id="KW-1267">Proteomics identification</keyword>
<dbReference type="ExpressionAtlas" id="E0CY71">
    <property type="expression patterns" value="baseline and differential"/>
</dbReference>
<dbReference type="Bgee" id="ENSMUSG00000048148">
    <property type="expression patterns" value="Expressed in olfactory epithelium and 75 other cell types or tissues"/>
</dbReference>
<dbReference type="AGR" id="MGI:2442268"/>
<protein>
    <submittedName>
        <fullName evidence="1">NACHT and WD repeat domain containing 1</fullName>
    </submittedName>
</protein>
<dbReference type="AlphaFoldDB" id="E0CY71"/>
<dbReference type="SMR" id="E0CY71"/>
<dbReference type="MGI" id="MGI:2442268">
    <property type="gene designation" value="Nwd1"/>
</dbReference>
<proteinExistence type="evidence at protein level"/>
<evidence type="ECO:0007829" key="4">
    <source>
        <dbReference type="ProteomicsDB" id="E0CY71"/>
    </source>
</evidence>
<evidence type="ECO:0000313" key="1">
    <source>
        <dbReference type="Ensembl" id="ENSMUSP00000124446.2"/>
    </source>
</evidence>
<dbReference type="Proteomes" id="UP000000589">
    <property type="component" value="Chromosome 8"/>
</dbReference>
<evidence type="ECO:0000313" key="2">
    <source>
        <dbReference type="MGI" id="MGI:2442268"/>
    </source>
</evidence>
<dbReference type="PANTHER" id="PTHR45013:SF1">
    <property type="entry name" value="NACHT DOMAIN- AND WD REPEAT-CONTAINING PROTEIN 1"/>
    <property type="match status" value="1"/>
</dbReference>
<dbReference type="Ensembl" id="ENSMUST00000160443.8">
    <property type="protein sequence ID" value="ENSMUSP00000124446.2"/>
    <property type="gene ID" value="ENSMUSG00000048148.19"/>
</dbReference>
<dbReference type="HOGENOM" id="CLU_2711330_0_0_1"/>
<reference evidence="1 3" key="1">
    <citation type="journal article" date="2009" name="PLoS Biol.">
        <title>Lineage-specific biology revealed by a finished genome assembly of the mouse.</title>
        <authorList>
            <consortium name="Mouse Genome Sequencing Consortium"/>
            <person name="Church D.M."/>
            <person name="Goodstadt L."/>
            <person name="Hillier L.W."/>
            <person name="Zody M.C."/>
            <person name="Goldstein S."/>
            <person name="She X."/>
            <person name="Bult C.J."/>
            <person name="Agarwala R."/>
            <person name="Cherry J.L."/>
            <person name="DiCuccio M."/>
            <person name="Hlavina W."/>
            <person name="Kapustin Y."/>
            <person name="Meric P."/>
            <person name="Maglott D."/>
            <person name="Birtle Z."/>
            <person name="Marques A.C."/>
            <person name="Graves T."/>
            <person name="Zhou S."/>
            <person name="Teague B."/>
            <person name="Potamousis K."/>
            <person name="Churas C."/>
            <person name="Place M."/>
            <person name="Herschleb J."/>
            <person name="Runnheim R."/>
            <person name="Forrest D."/>
            <person name="Amos-Landgraf J."/>
            <person name="Schwartz D.C."/>
            <person name="Cheng Z."/>
            <person name="Lindblad-Toh K."/>
            <person name="Eichler E.E."/>
            <person name="Ponting C.P."/>
        </authorList>
    </citation>
    <scope>NUCLEOTIDE SEQUENCE [LARGE SCALE GENOMIC DNA]</scope>
    <source>
        <strain evidence="1 3">C57BL/6J</strain>
    </source>
</reference>
<organism evidence="1 3">
    <name type="scientific">Mus musculus</name>
    <name type="common">Mouse</name>
    <dbReference type="NCBI Taxonomy" id="10090"/>
    <lineage>
        <taxon>Eukaryota</taxon>
        <taxon>Metazoa</taxon>
        <taxon>Chordata</taxon>
        <taxon>Craniata</taxon>
        <taxon>Vertebrata</taxon>
        <taxon>Euteleostomi</taxon>
        <taxon>Mammalia</taxon>
        <taxon>Eutheria</taxon>
        <taxon>Euarchontoglires</taxon>
        <taxon>Glires</taxon>
        <taxon>Rodentia</taxon>
        <taxon>Myomorpha</taxon>
        <taxon>Muroidea</taxon>
        <taxon>Muridae</taxon>
        <taxon>Murinae</taxon>
        <taxon>Mus</taxon>
        <taxon>Mus</taxon>
    </lineage>
</organism>
<gene>
    <name evidence="1 2" type="primary">Nwd1</name>
</gene>
<name>E0CY71_MOUSE</name>
<dbReference type="Antibodypedia" id="69163">
    <property type="antibodies" value="9 antibodies from 7 providers"/>
</dbReference>
<dbReference type="ProteomicsDB" id="335172"/>
<keyword evidence="3" id="KW-1185">Reference proteome</keyword>
<reference evidence="1" key="2">
    <citation type="journal article" date="2011" name="PLoS Biol.">
        <title>Modernizing reference genome assemblies.</title>
        <authorList>
            <person name="Church D.M."/>
            <person name="Schneider V.A."/>
            <person name="Graves T."/>
            <person name="Auger K."/>
            <person name="Cunningham F."/>
            <person name="Bouk N."/>
            <person name="Chen H.C."/>
            <person name="Agarwala R."/>
            <person name="McLaren W.M."/>
            <person name="Ritchie G.R."/>
            <person name="Albracht D."/>
            <person name="Kremitzki M."/>
            <person name="Rock S."/>
            <person name="Kotkiewicz H."/>
            <person name="Kremitzki C."/>
            <person name="Wollam A."/>
            <person name="Trani L."/>
            <person name="Fulton L."/>
            <person name="Fulton R."/>
            <person name="Matthews L."/>
            <person name="Whitehead S."/>
            <person name="Chow W."/>
            <person name="Torrance J."/>
            <person name="Dunn M."/>
            <person name="Harden G."/>
            <person name="Threadgold G."/>
            <person name="Wood J."/>
            <person name="Collins J."/>
            <person name="Heath P."/>
            <person name="Griffiths G."/>
            <person name="Pelan S."/>
            <person name="Grafham D."/>
            <person name="Eichler E.E."/>
            <person name="Weinstock G."/>
            <person name="Mardis E.R."/>
            <person name="Wilson R.K."/>
            <person name="Howe K."/>
            <person name="Flicek P."/>
            <person name="Hubbard T."/>
        </authorList>
    </citation>
    <scope>NUCLEOTIDE SEQUENCE [LARGE SCALE GENOMIC DNA]</scope>
    <source>
        <strain evidence="1">C57BL/6J</strain>
    </source>
</reference>
<dbReference type="InterPro" id="IPR043365">
    <property type="entry name" value="NWD1"/>
</dbReference>
<accession>E0CY71</accession>
<sequence>MDTEREALQCTAYPEVQSFCQRHGLAFEVVDLRWGIPNTQATDYLTTELCLEELERCQKTSIGPAFVLLSGRSSLAY</sequence>